<sequence length="436" mass="48683">MNILHRNSIFFPIRAFCKKYSSGSNEAASKRVLNTARTYSGDTPIKTPGELQLTSSHYDIHRLDTSPSPTSEITRDEGLKLYRDMLILRRMEITAANMYLKKQVRGFCHVYVGQEACAVGIHSVMRPNDTSITAYRCHGWAYLHGETVENILAELLGKVTGSARGKGGSMHIYGERFYGGNGIVGAHVPVGTGLALAYKYNNNGAISFTVYGDGAADQGQVYEAYNFAKLHNLPVVFIIENNNYSMGTSRERHSANTEYYTRADMVPGVRAGGMDVLAVREAGKFAIDHINKGLGPIILQLDTYRYYGHSMSDPGTTYRSREEVRQVRETQDCIKGFQDKLLSAEAVTEEELKKIEKEVKLEVDEALKKAMAAADVPTEEVYCDIYRDYTAKVKMPAWGVDKEHKNVSHLIPKGVEKIDLKDKTNKLKQNKTKGLK</sequence>
<evidence type="ECO:0000313" key="9">
    <source>
        <dbReference type="EMBL" id="CAG9840331.1"/>
    </source>
</evidence>
<dbReference type="SUPFAM" id="SSF52518">
    <property type="entry name" value="Thiamin diphosphate-binding fold (THDP-binding)"/>
    <property type="match status" value="1"/>
</dbReference>
<dbReference type="CDD" id="cd02000">
    <property type="entry name" value="TPP_E1_PDC_ADC_BCADC"/>
    <property type="match status" value="1"/>
</dbReference>
<feature type="domain" description="Dehydrogenase E1 component" evidence="8">
    <location>
        <begin position="84"/>
        <end position="373"/>
    </location>
</feature>
<dbReference type="FunFam" id="3.40.50.970:FF:000013">
    <property type="entry name" value="Pyruvate dehydrogenase E1 component subunit alpha"/>
    <property type="match status" value="1"/>
</dbReference>
<evidence type="ECO:0000256" key="6">
    <source>
        <dbReference type="ARBA" id="ARBA00051231"/>
    </source>
</evidence>
<keyword evidence="2" id="KW-0809">Transit peptide</keyword>
<evidence type="ECO:0000256" key="2">
    <source>
        <dbReference type="ARBA" id="ARBA00022946"/>
    </source>
</evidence>
<keyword evidence="3 7" id="KW-0560">Oxidoreductase</keyword>
<evidence type="ECO:0000313" key="10">
    <source>
        <dbReference type="Proteomes" id="UP001153709"/>
    </source>
</evidence>
<dbReference type="Proteomes" id="UP001153709">
    <property type="component" value="Chromosome 9"/>
</dbReference>
<comment type="catalytic activity">
    <reaction evidence="6 7">
        <text>N(6)-[(R)-lipoyl]-L-lysyl-[protein] + pyruvate + H(+) = N(6)-[(R)-S(8)-acetyldihydrolipoyl]-L-lysyl-[protein] + CO2</text>
        <dbReference type="Rhea" id="RHEA:19189"/>
        <dbReference type="Rhea" id="RHEA-COMP:10474"/>
        <dbReference type="Rhea" id="RHEA-COMP:10478"/>
        <dbReference type="ChEBI" id="CHEBI:15361"/>
        <dbReference type="ChEBI" id="CHEBI:15378"/>
        <dbReference type="ChEBI" id="CHEBI:16526"/>
        <dbReference type="ChEBI" id="CHEBI:83099"/>
        <dbReference type="ChEBI" id="CHEBI:83111"/>
        <dbReference type="EC" id="1.2.4.1"/>
    </reaction>
</comment>
<reference evidence="9" key="1">
    <citation type="submission" date="2022-01" db="EMBL/GenBank/DDBJ databases">
        <authorList>
            <person name="King R."/>
        </authorList>
    </citation>
    <scope>NUCLEOTIDE SEQUENCE</scope>
</reference>
<name>A0A9N9XKL1_DIABA</name>
<protein>
    <recommendedName>
        <fullName evidence="7">Pyruvate dehydrogenase E1 component subunit alpha</fullName>
        <ecNumber evidence="7">1.2.4.1</ecNumber>
    </recommendedName>
</protein>
<dbReference type="InterPro" id="IPR050642">
    <property type="entry name" value="PDH_E1_Alpha_Subunit"/>
</dbReference>
<dbReference type="OrthoDB" id="10256198at2759"/>
<dbReference type="PANTHER" id="PTHR11516:SF60">
    <property type="entry name" value="PYRUVATE DEHYDROGENASE E1 COMPONENT SUBUNIT ALPHA"/>
    <property type="match status" value="1"/>
</dbReference>
<evidence type="ECO:0000256" key="7">
    <source>
        <dbReference type="RuleBase" id="RU361139"/>
    </source>
</evidence>
<dbReference type="PANTHER" id="PTHR11516">
    <property type="entry name" value="PYRUVATE DEHYDROGENASE E1 COMPONENT, ALPHA SUBUNIT BACTERIAL AND ORGANELLAR"/>
    <property type="match status" value="1"/>
</dbReference>
<dbReference type="GO" id="GO:0004739">
    <property type="term" value="F:pyruvate dehydrogenase (acetyl-transferring) activity"/>
    <property type="evidence" value="ECO:0007669"/>
    <property type="project" value="UniProtKB-UniRule"/>
</dbReference>
<accession>A0A9N9XKL1</accession>
<dbReference type="NCBIfam" id="TIGR03182">
    <property type="entry name" value="PDH_E1_alph_y"/>
    <property type="match status" value="1"/>
</dbReference>
<dbReference type="EC" id="1.2.4.1" evidence="7"/>
<gene>
    <name evidence="9" type="ORF">DIABBA_LOCUS12980</name>
</gene>
<comment type="cofactor">
    <cofactor evidence="1 7">
        <name>thiamine diphosphate</name>
        <dbReference type="ChEBI" id="CHEBI:58937"/>
    </cofactor>
</comment>
<dbReference type="GO" id="GO:0006086">
    <property type="term" value="P:pyruvate decarboxylation to acetyl-CoA"/>
    <property type="evidence" value="ECO:0007669"/>
    <property type="project" value="InterPro"/>
</dbReference>
<dbReference type="InterPro" id="IPR017597">
    <property type="entry name" value="Pyrv_DH_E1_asu_subgrp-y"/>
</dbReference>
<evidence type="ECO:0000256" key="3">
    <source>
        <dbReference type="ARBA" id="ARBA00023002"/>
    </source>
</evidence>
<dbReference type="EMBL" id="OU898284">
    <property type="protein sequence ID" value="CAG9840331.1"/>
    <property type="molecule type" value="Genomic_DNA"/>
</dbReference>
<proteinExistence type="predicted"/>
<dbReference type="AlphaFoldDB" id="A0A9N9XKL1"/>
<evidence type="ECO:0000256" key="4">
    <source>
        <dbReference type="ARBA" id="ARBA00023052"/>
    </source>
</evidence>
<keyword evidence="4 7" id="KW-0786">Thiamine pyrophosphate</keyword>
<comment type="function">
    <text evidence="7">The pyruvate dehydrogenase complex catalyzes the overall conversion of pyruvate to acetyl-CoA and CO(2).</text>
</comment>
<keyword evidence="10" id="KW-1185">Reference proteome</keyword>
<dbReference type="Pfam" id="PF00676">
    <property type="entry name" value="E1_dh"/>
    <property type="match status" value="1"/>
</dbReference>
<evidence type="ECO:0000256" key="5">
    <source>
        <dbReference type="ARBA" id="ARBA00023317"/>
    </source>
</evidence>
<organism evidence="9 10">
    <name type="scientific">Diabrotica balteata</name>
    <name type="common">Banded cucumber beetle</name>
    <dbReference type="NCBI Taxonomy" id="107213"/>
    <lineage>
        <taxon>Eukaryota</taxon>
        <taxon>Metazoa</taxon>
        <taxon>Ecdysozoa</taxon>
        <taxon>Arthropoda</taxon>
        <taxon>Hexapoda</taxon>
        <taxon>Insecta</taxon>
        <taxon>Pterygota</taxon>
        <taxon>Neoptera</taxon>
        <taxon>Endopterygota</taxon>
        <taxon>Coleoptera</taxon>
        <taxon>Polyphaga</taxon>
        <taxon>Cucujiformia</taxon>
        <taxon>Chrysomeloidea</taxon>
        <taxon>Chrysomelidae</taxon>
        <taxon>Galerucinae</taxon>
        <taxon>Diabroticina</taxon>
        <taxon>Diabroticites</taxon>
        <taxon>Diabrotica</taxon>
    </lineage>
</organism>
<dbReference type="InterPro" id="IPR029061">
    <property type="entry name" value="THDP-binding"/>
</dbReference>
<dbReference type="Gene3D" id="3.40.50.970">
    <property type="match status" value="1"/>
</dbReference>
<evidence type="ECO:0000256" key="1">
    <source>
        <dbReference type="ARBA" id="ARBA00001964"/>
    </source>
</evidence>
<evidence type="ECO:0000259" key="8">
    <source>
        <dbReference type="Pfam" id="PF00676"/>
    </source>
</evidence>
<keyword evidence="5 7" id="KW-0670">Pyruvate</keyword>
<dbReference type="InterPro" id="IPR001017">
    <property type="entry name" value="DH_E1"/>
</dbReference>